<gene>
    <name evidence="1" type="ORF">FIBSPDRAFT_966040</name>
</gene>
<keyword evidence="2" id="KW-1185">Reference proteome</keyword>
<accession>A0A167X884</accession>
<dbReference type="Proteomes" id="UP000076532">
    <property type="component" value="Unassembled WGS sequence"/>
</dbReference>
<dbReference type="AlphaFoldDB" id="A0A167X884"/>
<protein>
    <submittedName>
        <fullName evidence="1">Uncharacterized protein</fullName>
    </submittedName>
</protein>
<evidence type="ECO:0000313" key="2">
    <source>
        <dbReference type="Proteomes" id="UP000076532"/>
    </source>
</evidence>
<organism evidence="1 2">
    <name type="scientific">Athelia psychrophila</name>
    <dbReference type="NCBI Taxonomy" id="1759441"/>
    <lineage>
        <taxon>Eukaryota</taxon>
        <taxon>Fungi</taxon>
        <taxon>Dikarya</taxon>
        <taxon>Basidiomycota</taxon>
        <taxon>Agaricomycotina</taxon>
        <taxon>Agaricomycetes</taxon>
        <taxon>Agaricomycetidae</taxon>
        <taxon>Atheliales</taxon>
        <taxon>Atheliaceae</taxon>
        <taxon>Athelia</taxon>
    </lineage>
</organism>
<evidence type="ECO:0000313" key="1">
    <source>
        <dbReference type="EMBL" id="KZP06930.1"/>
    </source>
</evidence>
<sequence>MVQAHEPAPTGSPLLPTITPHFTLQTTVQSTTLMVVPQPYKDHNVCYPGEVVLWDADTATKANGITSTGTKVVVHSTIAFPCANTVTQALKFVHLLSANTHSIFTLILVVPNTPAIMMEPAITSGHSSKQLDVDPDPDTIITPTSPPTPLQQLGITHVPYDKVPDSYQVGLVMDTEAQGKDINQDLLGTDTVNNIKTTTASDTVTSAPLGLITQVVHKTKVKDDKHKLQGSILIKTEDTEAMQARSSTSETENLAATGALAVDDLATATHNNKGTSITV</sequence>
<proteinExistence type="predicted"/>
<dbReference type="EMBL" id="KV417768">
    <property type="protein sequence ID" value="KZP06930.1"/>
    <property type="molecule type" value="Genomic_DNA"/>
</dbReference>
<name>A0A167X884_9AGAM</name>
<reference evidence="1 2" key="1">
    <citation type="journal article" date="2016" name="Mol. Biol. Evol.">
        <title>Comparative Genomics of Early-Diverging Mushroom-Forming Fungi Provides Insights into the Origins of Lignocellulose Decay Capabilities.</title>
        <authorList>
            <person name="Nagy L.G."/>
            <person name="Riley R."/>
            <person name="Tritt A."/>
            <person name="Adam C."/>
            <person name="Daum C."/>
            <person name="Floudas D."/>
            <person name="Sun H."/>
            <person name="Yadav J.S."/>
            <person name="Pangilinan J."/>
            <person name="Larsson K.H."/>
            <person name="Matsuura K."/>
            <person name="Barry K."/>
            <person name="Labutti K."/>
            <person name="Kuo R."/>
            <person name="Ohm R.A."/>
            <person name="Bhattacharya S.S."/>
            <person name="Shirouzu T."/>
            <person name="Yoshinaga Y."/>
            <person name="Martin F.M."/>
            <person name="Grigoriev I.V."/>
            <person name="Hibbett D.S."/>
        </authorList>
    </citation>
    <scope>NUCLEOTIDE SEQUENCE [LARGE SCALE GENOMIC DNA]</scope>
    <source>
        <strain evidence="1 2">CBS 109695</strain>
    </source>
</reference>